<sequence>MSVEPLIEEAGLARTGAPLDAMNSPTGEKRKVETRHRSPTQIALARLRKDKVAMTCLGIFIFFVLIAIFAPLLAKLEGQDPSTLHQDLLDEYGYPTFVVSSEHWFGIEPRLGRDLFARFVYGARPSLIVACTVTVITGIVGVVMGLVAGFLGGWVDRVISWVIDFVLSLPYLLFAIAVPAVLLTMFVEDASTAGVTEVTRARFASLIIVLSFFGWASLARLIRGEVLSLREREFIAAAKVLGVPTRKVLFKELLPNLVAPIIISTSLALPTYIVAEAGLTFLGVGLVEPTPSWGLTIANATTYYRADPLYLWLPVLAISILVLSLSLLGDSIRDAFDPRTRR</sequence>
<dbReference type="SUPFAM" id="SSF161098">
    <property type="entry name" value="MetI-like"/>
    <property type="match status" value="1"/>
</dbReference>
<dbReference type="Pfam" id="PF12911">
    <property type="entry name" value="OppC_N"/>
    <property type="match status" value="1"/>
</dbReference>
<dbReference type="InterPro" id="IPR050366">
    <property type="entry name" value="BP-dependent_transpt_permease"/>
</dbReference>
<evidence type="ECO:0000313" key="9">
    <source>
        <dbReference type="EMBL" id="GIE93211.1"/>
    </source>
</evidence>
<dbReference type="GO" id="GO:0055085">
    <property type="term" value="P:transmembrane transport"/>
    <property type="evidence" value="ECO:0007669"/>
    <property type="project" value="InterPro"/>
</dbReference>
<dbReference type="Proteomes" id="UP000636960">
    <property type="component" value="Unassembled WGS sequence"/>
</dbReference>
<name>A0A919JQF2_9ACTN</name>
<keyword evidence="6 7" id="KW-0472">Membrane</keyword>
<dbReference type="Pfam" id="PF00528">
    <property type="entry name" value="BPD_transp_1"/>
    <property type="match status" value="1"/>
</dbReference>
<evidence type="ECO:0000256" key="2">
    <source>
        <dbReference type="ARBA" id="ARBA00022448"/>
    </source>
</evidence>
<evidence type="ECO:0000256" key="6">
    <source>
        <dbReference type="ARBA" id="ARBA00023136"/>
    </source>
</evidence>
<dbReference type="Gene3D" id="1.10.3720.10">
    <property type="entry name" value="MetI-like"/>
    <property type="match status" value="1"/>
</dbReference>
<evidence type="ECO:0000256" key="5">
    <source>
        <dbReference type="ARBA" id="ARBA00022989"/>
    </source>
</evidence>
<feature type="transmembrane region" description="Helical" evidence="7">
    <location>
        <begin position="203"/>
        <end position="222"/>
    </location>
</feature>
<dbReference type="PANTHER" id="PTHR43386">
    <property type="entry name" value="OLIGOPEPTIDE TRANSPORT SYSTEM PERMEASE PROTEIN APPC"/>
    <property type="match status" value="1"/>
</dbReference>
<gene>
    <name evidence="9" type="ORF">Ari01nite_06760</name>
</gene>
<dbReference type="InterPro" id="IPR035906">
    <property type="entry name" value="MetI-like_sf"/>
</dbReference>
<dbReference type="EMBL" id="BOMV01000006">
    <property type="protein sequence ID" value="GIE93211.1"/>
    <property type="molecule type" value="Genomic_DNA"/>
</dbReference>
<comment type="caution">
    <text evidence="9">The sequence shown here is derived from an EMBL/GenBank/DDBJ whole genome shotgun (WGS) entry which is preliminary data.</text>
</comment>
<dbReference type="AlphaFoldDB" id="A0A919JQF2"/>
<dbReference type="GO" id="GO:0005886">
    <property type="term" value="C:plasma membrane"/>
    <property type="evidence" value="ECO:0007669"/>
    <property type="project" value="UniProtKB-SubCell"/>
</dbReference>
<protein>
    <submittedName>
        <fullName evidence="9">Peptide ABC transporter permease</fullName>
    </submittedName>
</protein>
<evidence type="ECO:0000256" key="3">
    <source>
        <dbReference type="ARBA" id="ARBA00022475"/>
    </source>
</evidence>
<comment type="subcellular location">
    <subcellularLocation>
        <location evidence="1 7">Cell membrane</location>
        <topology evidence="1 7">Multi-pass membrane protein</topology>
    </subcellularLocation>
</comment>
<evidence type="ECO:0000256" key="4">
    <source>
        <dbReference type="ARBA" id="ARBA00022692"/>
    </source>
</evidence>
<dbReference type="PROSITE" id="PS50928">
    <property type="entry name" value="ABC_TM1"/>
    <property type="match status" value="1"/>
</dbReference>
<dbReference type="PANTHER" id="PTHR43386:SF1">
    <property type="entry name" value="D,D-DIPEPTIDE TRANSPORT SYSTEM PERMEASE PROTEIN DDPC-RELATED"/>
    <property type="match status" value="1"/>
</dbReference>
<feature type="transmembrane region" description="Helical" evidence="7">
    <location>
        <begin position="253"/>
        <end position="275"/>
    </location>
</feature>
<accession>A0A919JQF2</accession>
<comment type="similarity">
    <text evidence="7">Belongs to the binding-protein-dependent transport system permease family.</text>
</comment>
<proteinExistence type="inferred from homology"/>
<dbReference type="InterPro" id="IPR000515">
    <property type="entry name" value="MetI-like"/>
</dbReference>
<keyword evidence="5 7" id="KW-1133">Transmembrane helix</keyword>
<dbReference type="CDD" id="cd06261">
    <property type="entry name" value="TM_PBP2"/>
    <property type="match status" value="1"/>
</dbReference>
<feature type="transmembrane region" description="Helical" evidence="7">
    <location>
        <begin position="158"/>
        <end position="183"/>
    </location>
</feature>
<feature type="transmembrane region" description="Helical" evidence="7">
    <location>
        <begin position="127"/>
        <end position="151"/>
    </location>
</feature>
<feature type="transmembrane region" description="Helical" evidence="7">
    <location>
        <begin position="52"/>
        <end position="74"/>
    </location>
</feature>
<keyword evidence="3" id="KW-1003">Cell membrane</keyword>
<feature type="domain" description="ABC transmembrane type-1" evidence="8">
    <location>
        <begin position="123"/>
        <end position="333"/>
    </location>
</feature>
<dbReference type="InterPro" id="IPR025966">
    <property type="entry name" value="OppC_N"/>
</dbReference>
<reference evidence="9" key="1">
    <citation type="submission" date="2021-01" db="EMBL/GenBank/DDBJ databases">
        <title>Whole genome shotgun sequence of Actinoplanes rishiriensis NBRC 108556.</title>
        <authorList>
            <person name="Komaki H."/>
            <person name="Tamura T."/>
        </authorList>
    </citation>
    <scope>NUCLEOTIDE SEQUENCE</scope>
    <source>
        <strain evidence="9">NBRC 108556</strain>
    </source>
</reference>
<evidence type="ECO:0000259" key="8">
    <source>
        <dbReference type="PROSITE" id="PS50928"/>
    </source>
</evidence>
<feature type="transmembrane region" description="Helical" evidence="7">
    <location>
        <begin position="309"/>
        <end position="332"/>
    </location>
</feature>
<keyword evidence="10" id="KW-1185">Reference proteome</keyword>
<keyword evidence="4 7" id="KW-0812">Transmembrane</keyword>
<evidence type="ECO:0000256" key="1">
    <source>
        <dbReference type="ARBA" id="ARBA00004651"/>
    </source>
</evidence>
<evidence type="ECO:0000256" key="7">
    <source>
        <dbReference type="RuleBase" id="RU363032"/>
    </source>
</evidence>
<keyword evidence="2 7" id="KW-0813">Transport</keyword>
<evidence type="ECO:0000313" key="10">
    <source>
        <dbReference type="Proteomes" id="UP000636960"/>
    </source>
</evidence>
<organism evidence="9 10">
    <name type="scientific">Paractinoplanes rishiriensis</name>
    <dbReference type="NCBI Taxonomy" id="1050105"/>
    <lineage>
        <taxon>Bacteria</taxon>
        <taxon>Bacillati</taxon>
        <taxon>Actinomycetota</taxon>
        <taxon>Actinomycetes</taxon>
        <taxon>Micromonosporales</taxon>
        <taxon>Micromonosporaceae</taxon>
        <taxon>Paractinoplanes</taxon>
    </lineage>
</organism>